<gene>
    <name evidence="6" type="ORF">H9962_01255</name>
</gene>
<dbReference type="CDD" id="cd00383">
    <property type="entry name" value="trans_reg_C"/>
    <property type="match status" value="1"/>
</dbReference>
<reference evidence="6" key="1">
    <citation type="journal article" date="2021" name="PeerJ">
        <title>Extensive microbial diversity within the chicken gut microbiome revealed by metagenomics and culture.</title>
        <authorList>
            <person name="Gilroy R."/>
            <person name="Ravi A."/>
            <person name="Getino M."/>
            <person name="Pursley I."/>
            <person name="Horton D.L."/>
            <person name="Alikhan N.F."/>
            <person name="Baker D."/>
            <person name="Gharbi K."/>
            <person name="Hall N."/>
            <person name="Watson M."/>
            <person name="Adriaenssens E.M."/>
            <person name="Foster-Nyarko E."/>
            <person name="Jarju S."/>
            <person name="Secka A."/>
            <person name="Antonio M."/>
            <person name="Oren A."/>
            <person name="Chaudhuri R.R."/>
            <person name="La Ragione R."/>
            <person name="Hildebrand F."/>
            <person name="Pallen M.J."/>
        </authorList>
    </citation>
    <scope>NUCLEOTIDE SEQUENCE</scope>
    <source>
        <strain evidence="6">CHK186-16707</strain>
    </source>
</reference>
<keyword evidence="2" id="KW-0597">Phosphoprotein</keyword>
<feature type="DNA-binding region" description="OmpR/PhoB-type" evidence="3">
    <location>
        <begin position="141"/>
        <end position="240"/>
    </location>
</feature>
<name>A0A9D2HAX5_9BACT</name>
<feature type="modified residue" description="4-aspartylphosphate" evidence="2">
    <location>
        <position position="63"/>
    </location>
</feature>
<protein>
    <submittedName>
        <fullName evidence="6">Response regulator transcription factor</fullName>
    </submittedName>
</protein>
<dbReference type="GO" id="GO:0032993">
    <property type="term" value="C:protein-DNA complex"/>
    <property type="evidence" value="ECO:0007669"/>
    <property type="project" value="TreeGrafter"/>
</dbReference>
<evidence type="ECO:0000259" key="4">
    <source>
        <dbReference type="PROSITE" id="PS50110"/>
    </source>
</evidence>
<proteinExistence type="predicted"/>
<sequence>MGSDLGGTPLFRERVLVVEDDKAIRALISTTLERQEVEPVLVSTGRAALAEAARSNPSVMLLDLGLPDMDGVEVIKAVRQWSMMFIIVVSARSEGDDKVAALDAGADDYLTKPFSVEELLARLRAALRRVHYDRDRDSHDENSFENGELFLDYTAGTVTVSGKEIHLAPMEYKLLCLLAHNVGKVLTYRFILQTVWGNSLEQNLPSLRVFMATLRKKIEHISPQCNYIKTHMGIGYRMVRVEGDNTSNQNQQAVPHPGKS</sequence>
<dbReference type="SMART" id="SM00448">
    <property type="entry name" value="REC"/>
    <property type="match status" value="1"/>
</dbReference>
<dbReference type="PROSITE" id="PS50110">
    <property type="entry name" value="RESPONSE_REGULATORY"/>
    <property type="match status" value="1"/>
</dbReference>
<dbReference type="InterPro" id="IPR001789">
    <property type="entry name" value="Sig_transdc_resp-reg_receiver"/>
</dbReference>
<dbReference type="EMBL" id="DXAN01000003">
    <property type="protein sequence ID" value="HJA07808.1"/>
    <property type="molecule type" value="Genomic_DNA"/>
</dbReference>
<feature type="domain" description="Response regulatory" evidence="4">
    <location>
        <begin position="14"/>
        <end position="127"/>
    </location>
</feature>
<dbReference type="GO" id="GO:0000156">
    <property type="term" value="F:phosphorelay response regulator activity"/>
    <property type="evidence" value="ECO:0007669"/>
    <property type="project" value="TreeGrafter"/>
</dbReference>
<dbReference type="PANTHER" id="PTHR48111:SF50">
    <property type="entry name" value="KDP OPERON TRANSCRIPTIONAL REGULATORY PROTEIN KDPE"/>
    <property type="match status" value="1"/>
</dbReference>
<dbReference type="InterPro" id="IPR001867">
    <property type="entry name" value="OmpR/PhoB-type_DNA-bd"/>
</dbReference>
<reference evidence="6" key="2">
    <citation type="submission" date="2021-04" db="EMBL/GenBank/DDBJ databases">
        <authorList>
            <person name="Gilroy R."/>
        </authorList>
    </citation>
    <scope>NUCLEOTIDE SEQUENCE</scope>
    <source>
        <strain evidence="6">CHK186-16707</strain>
    </source>
</reference>
<dbReference type="CDD" id="cd17620">
    <property type="entry name" value="REC_OmpR_KdpE-like"/>
    <property type="match status" value="1"/>
</dbReference>
<keyword evidence="1 3" id="KW-0238">DNA-binding</keyword>
<dbReference type="InterPro" id="IPR039420">
    <property type="entry name" value="WalR-like"/>
</dbReference>
<dbReference type="Gene3D" id="1.10.10.10">
    <property type="entry name" value="Winged helix-like DNA-binding domain superfamily/Winged helix DNA-binding domain"/>
    <property type="match status" value="1"/>
</dbReference>
<dbReference type="PANTHER" id="PTHR48111">
    <property type="entry name" value="REGULATOR OF RPOS"/>
    <property type="match status" value="1"/>
</dbReference>
<dbReference type="InterPro" id="IPR011006">
    <property type="entry name" value="CheY-like_superfamily"/>
</dbReference>
<dbReference type="Proteomes" id="UP000824225">
    <property type="component" value="Unassembled WGS sequence"/>
</dbReference>
<dbReference type="SMART" id="SM00862">
    <property type="entry name" value="Trans_reg_C"/>
    <property type="match status" value="1"/>
</dbReference>
<accession>A0A9D2HAX5</accession>
<dbReference type="AlphaFoldDB" id="A0A9D2HAX5"/>
<dbReference type="SUPFAM" id="SSF52172">
    <property type="entry name" value="CheY-like"/>
    <property type="match status" value="1"/>
</dbReference>
<organism evidence="6 7">
    <name type="scientific">Candidatus Mailhella merdigallinarum</name>
    <dbReference type="NCBI Taxonomy" id="2838658"/>
    <lineage>
        <taxon>Bacteria</taxon>
        <taxon>Pseudomonadati</taxon>
        <taxon>Thermodesulfobacteriota</taxon>
        <taxon>Desulfovibrionia</taxon>
        <taxon>Desulfovibrionales</taxon>
        <taxon>Desulfovibrionaceae</taxon>
        <taxon>Mailhella</taxon>
    </lineage>
</organism>
<evidence type="ECO:0000256" key="3">
    <source>
        <dbReference type="PROSITE-ProRule" id="PRU01091"/>
    </source>
</evidence>
<dbReference type="GO" id="GO:0006355">
    <property type="term" value="P:regulation of DNA-templated transcription"/>
    <property type="evidence" value="ECO:0007669"/>
    <property type="project" value="InterPro"/>
</dbReference>
<dbReference type="Gene3D" id="3.40.50.2300">
    <property type="match status" value="1"/>
</dbReference>
<evidence type="ECO:0000256" key="1">
    <source>
        <dbReference type="ARBA" id="ARBA00023125"/>
    </source>
</evidence>
<comment type="caution">
    <text evidence="6">The sequence shown here is derived from an EMBL/GenBank/DDBJ whole genome shotgun (WGS) entry which is preliminary data.</text>
</comment>
<dbReference type="Pfam" id="PF00486">
    <property type="entry name" value="Trans_reg_C"/>
    <property type="match status" value="1"/>
</dbReference>
<dbReference type="Pfam" id="PF00072">
    <property type="entry name" value="Response_reg"/>
    <property type="match status" value="1"/>
</dbReference>
<dbReference type="InterPro" id="IPR036388">
    <property type="entry name" value="WH-like_DNA-bd_sf"/>
</dbReference>
<evidence type="ECO:0000313" key="6">
    <source>
        <dbReference type="EMBL" id="HJA07808.1"/>
    </source>
</evidence>
<dbReference type="PROSITE" id="PS51755">
    <property type="entry name" value="OMPR_PHOB"/>
    <property type="match status" value="1"/>
</dbReference>
<evidence type="ECO:0000256" key="2">
    <source>
        <dbReference type="PROSITE-ProRule" id="PRU00169"/>
    </source>
</evidence>
<feature type="domain" description="OmpR/PhoB-type" evidence="5">
    <location>
        <begin position="141"/>
        <end position="240"/>
    </location>
</feature>
<dbReference type="Gene3D" id="6.10.250.690">
    <property type="match status" value="1"/>
</dbReference>
<evidence type="ECO:0000313" key="7">
    <source>
        <dbReference type="Proteomes" id="UP000824225"/>
    </source>
</evidence>
<dbReference type="GO" id="GO:0000976">
    <property type="term" value="F:transcription cis-regulatory region binding"/>
    <property type="evidence" value="ECO:0007669"/>
    <property type="project" value="TreeGrafter"/>
</dbReference>
<dbReference type="GO" id="GO:0005829">
    <property type="term" value="C:cytosol"/>
    <property type="evidence" value="ECO:0007669"/>
    <property type="project" value="TreeGrafter"/>
</dbReference>
<evidence type="ECO:0000259" key="5">
    <source>
        <dbReference type="PROSITE" id="PS51755"/>
    </source>
</evidence>